<accession>M5S501</accession>
<dbReference type="Proteomes" id="UP000011996">
    <property type="component" value="Unassembled WGS sequence"/>
</dbReference>
<name>M5S501_9BACT</name>
<proteinExistence type="predicted"/>
<gene>
    <name evidence="1" type="ORF">RESH_02850</name>
</gene>
<dbReference type="AlphaFoldDB" id="M5S501"/>
<evidence type="ECO:0000313" key="1">
    <source>
        <dbReference type="EMBL" id="EMI26590.1"/>
    </source>
</evidence>
<reference evidence="1 2" key="1">
    <citation type="journal article" date="2013" name="Mar. Genomics">
        <title>Expression of sulfatases in Rhodopirellula baltica and the diversity of sulfatases in the genus Rhodopirellula.</title>
        <authorList>
            <person name="Wegner C.E."/>
            <person name="Richter-Heitmann T."/>
            <person name="Klindworth A."/>
            <person name="Klockow C."/>
            <person name="Richter M."/>
            <person name="Achstetter T."/>
            <person name="Glockner F.O."/>
            <person name="Harder J."/>
        </authorList>
    </citation>
    <scope>NUCLEOTIDE SEQUENCE [LARGE SCALE GENOMIC DNA]</scope>
    <source>
        <strain evidence="1 2">SH398</strain>
    </source>
</reference>
<protein>
    <submittedName>
        <fullName evidence="1">Uncharacterized protein</fullName>
    </submittedName>
</protein>
<sequence>MKSAWELADSHSPSIHAIAPIVSDRGFTRLPESWRKKMVLIELKRAMNVAANAP</sequence>
<dbReference type="EMBL" id="ANOF01000089">
    <property type="protein sequence ID" value="EMI26590.1"/>
    <property type="molecule type" value="Genomic_DNA"/>
</dbReference>
<dbReference type="PATRIC" id="fig|1263868.3.peg.3084"/>
<organism evidence="1 2">
    <name type="scientific">Rhodopirellula europaea SH398</name>
    <dbReference type="NCBI Taxonomy" id="1263868"/>
    <lineage>
        <taxon>Bacteria</taxon>
        <taxon>Pseudomonadati</taxon>
        <taxon>Planctomycetota</taxon>
        <taxon>Planctomycetia</taxon>
        <taxon>Pirellulales</taxon>
        <taxon>Pirellulaceae</taxon>
        <taxon>Rhodopirellula</taxon>
    </lineage>
</organism>
<evidence type="ECO:0000313" key="2">
    <source>
        <dbReference type="Proteomes" id="UP000011996"/>
    </source>
</evidence>
<comment type="caution">
    <text evidence="1">The sequence shown here is derived from an EMBL/GenBank/DDBJ whole genome shotgun (WGS) entry which is preliminary data.</text>
</comment>